<accession>A0A314UNJ9</accession>
<comment type="caution">
    <text evidence="1">The sequence shown here is derived from an EMBL/GenBank/DDBJ whole genome shotgun (WGS) entry which is preliminary data.</text>
</comment>
<evidence type="ECO:0000313" key="2">
    <source>
        <dbReference type="Proteomes" id="UP000250321"/>
    </source>
</evidence>
<sequence length="588" mass="67169">MLLLGCIRELSQNMSLQCSELKWLLCEKWLKTRHGYKTPGESIISGSNWGSISFVVDLPLIDDAHYGIGIYKFKDELQMLGVIMDFERGAPFVAKGLHNPIQPELLAADGMISLLECIKHLRSRSDDEPLLGDLRQNVAESRCLKTMKGYKIPQECVLFDPAWESILKRGVITRIYGFLNKFQWSPKDQDKCNFQVWIPGSKGTGAWVNSQDCVLHDRKNLFSSRFFCLEKFYKKGLLPFLSSAFGVAENPSINDYLWLWNSWALRDNGQVTVAECCSFWEFVVDSWNQQVEDTLKRNLTKLPATMDTVDEIYLVSREEVFIADDLQLKKIFSSSNKVPLFVWIPKSISECYITPRRLHAIYEILRVRKMSESVECNVSGMLSLEHCEKVDPRERLIGRGLIKIILGFLAGPEVNMPVKERHEVARSIVVLSVYKSDNPIKVCYQLKPSASTTVEVEKLELVLWVKNSPHLLVDELGYEFGKDDLEFVASFADELARGLLAQVRPTAADALSKIIQMGYMFNFNENEVEFLLMKENLELLVEDVKFLDSAFLSSRETTVTAVYRKSAHKKLEQLGPSTPMPACKKQRR</sequence>
<protein>
    <recommendedName>
        <fullName evidence="3">Sacsin</fullName>
    </recommendedName>
</protein>
<evidence type="ECO:0000313" key="1">
    <source>
        <dbReference type="EMBL" id="PQM38366.1"/>
    </source>
</evidence>
<dbReference type="Proteomes" id="UP000250321">
    <property type="component" value="Unassembled WGS sequence"/>
</dbReference>
<proteinExistence type="predicted"/>
<gene>
    <name evidence="1" type="ORF">Pyn_20296</name>
</gene>
<dbReference type="AlphaFoldDB" id="A0A314UNJ9"/>
<dbReference type="PANTHER" id="PTHR32387:SF11">
    <property type="entry name" value="PROTEIN NO VEIN C-TERMINAL DOMAIN-CONTAINING PROTEIN"/>
    <property type="match status" value="1"/>
</dbReference>
<organism evidence="1 2">
    <name type="scientific">Prunus yedoensis var. nudiflora</name>
    <dbReference type="NCBI Taxonomy" id="2094558"/>
    <lineage>
        <taxon>Eukaryota</taxon>
        <taxon>Viridiplantae</taxon>
        <taxon>Streptophyta</taxon>
        <taxon>Embryophyta</taxon>
        <taxon>Tracheophyta</taxon>
        <taxon>Spermatophyta</taxon>
        <taxon>Magnoliopsida</taxon>
        <taxon>eudicotyledons</taxon>
        <taxon>Gunneridae</taxon>
        <taxon>Pentapetalae</taxon>
        <taxon>rosids</taxon>
        <taxon>fabids</taxon>
        <taxon>Rosales</taxon>
        <taxon>Rosaceae</taxon>
        <taxon>Amygdaloideae</taxon>
        <taxon>Amygdaleae</taxon>
        <taxon>Prunus</taxon>
    </lineage>
</organism>
<dbReference type="EMBL" id="PJQY01003318">
    <property type="protein sequence ID" value="PQM38366.1"/>
    <property type="molecule type" value="Genomic_DNA"/>
</dbReference>
<dbReference type="InterPro" id="IPR052957">
    <property type="entry name" value="Auxin_embryo_med"/>
</dbReference>
<dbReference type="PANTHER" id="PTHR32387">
    <property type="entry name" value="WU:FJ29H11"/>
    <property type="match status" value="1"/>
</dbReference>
<name>A0A314UNJ9_PRUYE</name>
<reference evidence="1 2" key="1">
    <citation type="submission" date="2018-02" db="EMBL/GenBank/DDBJ databases">
        <title>Draft genome of wild Prunus yedoensis var. nudiflora.</title>
        <authorList>
            <person name="Baek S."/>
            <person name="Kim J.-H."/>
            <person name="Choi K."/>
            <person name="Kim G.-B."/>
            <person name="Cho A."/>
            <person name="Jang H."/>
            <person name="Shin C.-H."/>
            <person name="Yu H.-J."/>
            <person name="Mun J.-H."/>
        </authorList>
    </citation>
    <scope>NUCLEOTIDE SEQUENCE [LARGE SCALE GENOMIC DNA]</scope>
    <source>
        <strain evidence="2">cv. Jeju island</strain>
        <tissue evidence="1">Leaf</tissue>
    </source>
</reference>
<dbReference type="OrthoDB" id="1262810at2759"/>
<dbReference type="STRING" id="2094558.A0A314UNJ9"/>
<keyword evidence="2" id="KW-1185">Reference proteome</keyword>
<evidence type="ECO:0008006" key="3">
    <source>
        <dbReference type="Google" id="ProtNLM"/>
    </source>
</evidence>